<dbReference type="Gene3D" id="3.40.50.800">
    <property type="entry name" value="Anticodon-binding domain"/>
    <property type="match status" value="1"/>
</dbReference>
<sequence>MAAWLVDAYHERYPSKSGRKHGRSKVQQVLQLHHHITPYQVAIVVSSSSSPSSNTSSSGNELRYISEHLEKDLKKAGLSVFNASHHGGSLDAHCKR</sequence>
<accession>A0AAV4H711</accession>
<dbReference type="EMBL" id="BMAT01005457">
    <property type="protein sequence ID" value="GFR93559.1"/>
    <property type="molecule type" value="Genomic_DNA"/>
</dbReference>
<protein>
    <submittedName>
        <fullName evidence="1">Uncharacterized protein</fullName>
    </submittedName>
</protein>
<proteinExistence type="predicted"/>
<dbReference type="InterPro" id="IPR036621">
    <property type="entry name" value="Anticodon-bd_dom_sf"/>
</dbReference>
<name>A0AAV4H711_9GAST</name>
<dbReference type="Proteomes" id="UP000762676">
    <property type="component" value="Unassembled WGS sequence"/>
</dbReference>
<evidence type="ECO:0000313" key="2">
    <source>
        <dbReference type="Proteomes" id="UP000762676"/>
    </source>
</evidence>
<reference evidence="1 2" key="1">
    <citation type="journal article" date="2021" name="Elife">
        <title>Chloroplast acquisition without the gene transfer in kleptoplastic sea slugs, Plakobranchus ocellatus.</title>
        <authorList>
            <person name="Maeda T."/>
            <person name="Takahashi S."/>
            <person name="Yoshida T."/>
            <person name="Shimamura S."/>
            <person name="Takaki Y."/>
            <person name="Nagai Y."/>
            <person name="Toyoda A."/>
            <person name="Suzuki Y."/>
            <person name="Arimoto A."/>
            <person name="Ishii H."/>
            <person name="Satoh N."/>
            <person name="Nishiyama T."/>
            <person name="Hasebe M."/>
            <person name="Maruyama T."/>
            <person name="Minagawa J."/>
            <person name="Obokata J."/>
            <person name="Shigenobu S."/>
        </authorList>
    </citation>
    <scope>NUCLEOTIDE SEQUENCE [LARGE SCALE GENOMIC DNA]</scope>
</reference>
<gene>
    <name evidence="1" type="ORF">ElyMa_002646600</name>
</gene>
<keyword evidence="2" id="KW-1185">Reference proteome</keyword>
<organism evidence="1 2">
    <name type="scientific">Elysia marginata</name>
    <dbReference type="NCBI Taxonomy" id="1093978"/>
    <lineage>
        <taxon>Eukaryota</taxon>
        <taxon>Metazoa</taxon>
        <taxon>Spiralia</taxon>
        <taxon>Lophotrochozoa</taxon>
        <taxon>Mollusca</taxon>
        <taxon>Gastropoda</taxon>
        <taxon>Heterobranchia</taxon>
        <taxon>Euthyneura</taxon>
        <taxon>Panpulmonata</taxon>
        <taxon>Sacoglossa</taxon>
        <taxon>Placobranchoidea</taxon>
        <taxon>Plakobranchidae</taxon>
        <taxon>Elysia</taxon>
    </lineage>
</organism>
<evidence type="ECO:0000313" key="1">
    <source>
        <dbReference type="EMBL" id="GFR93559.1"/>
    </source>
</evidence>
<comment type="caution">
    <text evidence="1">The sequence shown here is derived from an EMBL/GenBank/DDBJ whole genome shotgun (WGS) entry which is preliminary data.</text>
</comment>
<dbReference type="AlphaFoldDB" id="A0AAV4H711"/>